<dbReference type="AlphaFoldDB" id="A0A377I2I5"/>
<dbReference type="Proteomes" id="UP000254867">
    <property type="component" value="Unassembled WGS sequence"/>
</dbReference>
<dbReference type="EMBL" id="UGHH01000002">
    <property type="protein sequence ID" value="STO64207.1"/>
    <property type="molecule type" value="Genomic_DNA"/>
</dbReference>
<evidence type="ECO:0000313" key="3">
    <source>
        <dbReference type="Proteomes" id="UP000254867"/>
    </source>
</evidence>
<feature type="transmembrane region" description="Helical" evidence="1">
    <location>
        <begin position="75"/>
        <end position="99"/>
    </location>
</feature>
<dbReference type="PANTHER" id="PTHR35867">
    <property type="entry name" value="PROTEIN RSEC"/>
    <property type="match status" value="1"/>
</dbReference>
<reference evidence="2 3" key="1">
    <citation type="submission" date="2018-06" db="EMBL/GenBank/DDBJ databases">
        <authorList>
            <consortium name="Pathogen Informatics"/>
            <person name="Doyle S."/>
        </authorList>
    </citation>
    <scope>NUCLEOTIDE SEQUENCE [LARGE SCALE GENOMIC DNA]</scope>
    <source>
        <strain evidence="2 3">NCTC10794</strain>
    </source>
</reference>
<dbReference type="InterPro" id="IPR007359">
    <property type="entry name" value="SigmaE_reg_RseC_MucC"/>
</dbReference>
<sequence>MMIEKATVLSYENGKALVQCYAKSGCGGCAAQNHCGSKALSGLSGEKTAPRFEIKVDQALKAGDQIQLGLAENTLLMSVFWVYCVPLMVLIGSTLLFSALFSNELLVASGVIFLTACSFWAVKLVTAHQPLTKFTPIFLGKSSTFGQETKQQWKKFGLIITHLTQKKRLM</sequence>
<accession>A0A377I2I5</accession>
<keyword evidence="1" id="KW-1133">Transmembrane helix</keyword>
<evidence type="ECO:0000256" key="1">
    <source>
        <dbReference type="SAM" id="Phobius"/>
    </source>
</evidence>
<dbReference type="RefSeq" id="WP_258789504.1">
    <property type="nucleotide sequence ID" value="NZ_UGHH01000002.1"/>
</dbReference>
<keyword evidence="1" id="KW-0812">Transmembrane</keyword>
<organism evidence="2 3">
    <name type="scientific">Haemophilus parahaemolyticus</name>
    <dbReference type="NCBI Taxonomy" id="735"/>
    <lineage>
        <taxon>Bacteria</taxon>
        <taxon>Pseudomonadati</taxon>
        <taxon>Pseudomonadota</taxon>
        <taxon>Gammaproteobacteria</taxon>
        <taxon>Pasteurellales</taxon>
        <taxon>Pasteurellaceae</taxon>
        <taxon>Haemophilus</taxon>
    </lineage>
</organism>
<gene>
    <name evidence="2" type="primary">rseC</name>
    <name evidence="2" type="ORF">NCTC10794_01267</name>
</gene>
<name>A0A377I2I5_HAEPH</name>
<dbReference type="Pfam" id="PF04246">
    <property type="entry name" value="RseC_MucC"/>
    <property type="match status" value="1"/>
</dbReference>
<dbReference type="PANTHER" id="PTHR35867:SF1">
    <property type="entry name" value="PROTEIN RSEC"/>
    <property type="match status" value="1"/>
</dbReference>
<feature type="transmembrane region" description="Helical" evidence="1">
    <location>
        <begin position="105"/>
        <end position="125"/>
    </location>
</feature>
<evidence type="ECO:0000313" key="2">
    <source>
        <dbReference type="EMBL" id="STO64207.1"/>
    </source>
</evidence>
<dbReference type="PIRSF" id="PIRSF004923">
    <property type="entry name" value="RseC"/>
    <property type="match status" value="1"/>
</dbReference>
<keyword evidence="1" id="KW-0472">Membrane</keyword>
<dbReference type="InterPro" id="IPR026268">
    <property type="entry name" value="RseC"/>
</dbReference>
<protein>
    <submittedName>
        <fullName evidence="2">Sigma-E factor regulatory protein</fullName>
    </submittedName>
</protein>
<proteinExistence type="predicted"/>